<dbReference type="InterPro" id="IPR050198">
    <property type="entry name" value="Non-receptor_tyrosine_kinases"/>
</dbReference>
<dbReference type="InterPro" id="IPR001245">
    <property type="entry name" value="Ser-Thr/Tyr_kinase_cat_dom"/>
</dbReference>
<feature type="domain" description="Protein kinase" evidence="18">
    <location>
        <begin position="118"/>
        <end position="369"/>
    </location>
</feature>
<dbReference type="EMBL" id="JBICBT010001408">
    <property type="protein sequence ID" value="KAL3068587.1"/>
    <property type="molecule type" value="Genomic_DNA"/>
</dbReference>
<dbReference type="PRINTS" id="PR00109">
    <property type="entry name" value="TYRKINASE"/>
</dbReference>
<dbReference type="PROSITE" id="PS00109">
    <property type="entry name" value="PROTEIN_KINASE_TYR"/>
    <property type="match status" value="1"/>
</dbReference>
<evidence type="ECO:0000256" key="2">
    <source>
        <dbReference type="ARBA" id="ARBA00004496"/>
    </source>
</evidence>
<keyword evidence="20" id="KW-1185">Reference proteome</keyword>
<sequence length="380" mass="42726">MDADMWRLPYYHGLLPREDVGELLPNDGDFLVRMTEEISGTERVCALSVNVGGLLNHVIFRRHNGMLTVDPNSDKGFRTIGRFVDNYLRTGVSVTTQQYVALIRAVPRAHWELSHTSIIVGTELGRGTFGIVKNGVYVDQQGTRATVAIKEVSQTSTKEQIKEFMNEARIMRQLRHPNVIQFYGVAVGQEPLMIVMELAADGSLTDYLKQQRRSARVKLYMCIGAAGGLDHIHSKGIIHCDVAARNCLYTDGVVKISDFGMATKALSKPIERGAKLPIKWMSPDALRERIFTQKSDTWAFGVLCWEVFNNGEMPFAQLSGSEVAVAVTNGYRLEFPQDAPPKFVEFVLQHIWEPKRNNRHSMGAVYDWLKRQAEGSQPQN</sequence>
<accession>A0ABD2HP05</accession>
<organism evidence="19 20">
    <name type="scientific">Heterodera trifolii</name>
    <dbReference type="NCBI Taxonomy" id="157864"/>
    <lineage>
        <taxon>Eukaryota</taxon>
        <taxon>Metazoa</taxon>
        <taxon>Ecdysozoa</taxon>
        <taxon>Nematoda</taxon>
        <taxon>Chromadorea</taxon>
        <taxon>Rhabditida</taxon>
        <taxon>Tylenchina</taxon>
        <taxon>Tylenchomorpha</taxon>
        <taxon>Tylenchoidea</taxon>
        <taxon>Heteroderidae</taxon>
        <taxon>Heteroderinae</taxon>
        <taxon>Heterodera</taxon>
    </lineage>
</organism>
<keyword evidence="8 15" id="KW-0067">ATP-binding</keyword>
<comment type="subcellular location">
    <subcellularLocation>
        <location evidence="1">Cell membrane</location>
        <topology evidence="1">Peripheral membrane protein</topology>
    </subcellularLocation>
    <subcellularLocation>
        <location evidence="2">Cytoplasm</location>
    </subcellularLocation>
</comment>
<dbReference type="InterPro" id="IPR011009">
    <property type="entry name" value="Kinase-like_dom_sf"/>
</dbReference>
<dbReference type="Gene3D" id="3.30.505.10">
    <property type="entry name" value="SH2 domain"/>
    <property type="match status" value="1"/>
</dbReference>
<dbReference type="PROSITE" id="PS00107">
    <property type="entry name" value="PROTEIN_KINASE_ATP"/>
    <property type="match status" value="1"/>
</dbReference>
<dbReference type="PROSITE" id="PS50011">
    <property type="entry name" value="PROTEIN_KINASE_DOM"/>
    <property type="match status" value="1"/>
</dbReference>
<dbReference type="SUPFAM" id="SSF55550">
    <property type="entry name" value="SH2 domain"/>
    <property type="match status" value="1"/>
</dbReference>
<dbReference type="SUPFAM" id="SSF56112">
    <property type="entry name" value="Protein kinase-like (PK-like)"/>
    <property type="match status" value="1"/>
</dbReference>
<dbReference type="AlphaFoldDB" id="A0ABD2HP05"/>
<dbReference type="GO" id="GO:0005524">
    <property type="term" value="F:ATP binding"/>
    <property type="evidence" value="ECO:0007669"/>
    <property type="project" value="UniProtKB-UniRule"/>
</dbReference>
<dbReference type="GO" id="GO:0005737">
    <property type="term" value="C:cytoplasm"/>
    <property type="evidence" value="ECO:0007669"/>
    <property type="project" value="UniProtKB-SubCell"/>
</dbReference>
<dbReference type="FunFam" id="3.30.200.20:FF:000194">
    <property type="entry name" value="protein-tyrosine kinase 2-beta isoform X1"/>
    <property type="match status" value="1"/>
</dbReference>
<feature type="domain" description="SH2" evidence="17">
    <location>
        <begin position="10"/>
        <end position="106"/>
    </location>
</feature>
<dbReference type="Pfam" id="PF23205">
    <property type="entry name" value="DUF7063"/>
    <property type="match status" value="1"/>
</dbReference>
<dbReference type="CDD" id="cd00192">
    <property type="entry name" value="PTKc"/>
    <property type="match status" value="1"/>
</dbReference>
<comment type="caution">
    <text evidence="19">The sequence shown here is derived from an EMBL/GenBank/DDBJ whole genome shotgun (WGS) entry which is preliminary data.</text>
</comment>
<evidence type="ECO:0000259" key="17">
    <source>
        <dbReference type="PROSITE" id="PS50001"/>
    </source>
</evidence>
<dbReference type="Proteomes" id="UP001620626">
    <property type="component" value="Unassembled WGS sequence"/>
</dbReference>
<dbReference type="PANTHER" id="PTHR24418">
    <property type="entry name" value="TYROSINE-PROTEIN KINASE"/>
    <property type="match status" value="1"/>
</dbReference>
<evidence type="ECO:0000256" key="1">
    <source>
        <dbReference type="ARBA" id="ARBA00004202"/>
    </source>
</evidence>
<name>A0ABD2HP05_9BILA</name>
<keyword evidence="11 16" id="KW-0829">Tyrosine-protein kinase</keyword>
<dbReference type="EC" id="2.7.10.2" evidence="16"/>
<keyword evidence="5 16" id="KW-0808">Transferase</keyword>
<dbReference type="InterPro" id="IPR008266">
    <property type="entry name" value="Tyr_kinase_AS"/>
</dbReference>
<evidence type="ECO:0000256" key="11">
    <source>
        <dbReference type="ARBA" id="ARBA00023137"/>
    </source>
</evidence>
<evidence type="ECO:0000256" key="6">
    <source>
        <dbReference type="ARBA" id="ARBA00022741"/>
    </source>
</evidence>
<dbReference type="InterPro" id="IPR000980">
    <property type="entry name" value="SH2"/>
</dbReference>
<evidence type="ECO:0000313" key="19">
    <source>
        <dbReference type="EMBL" id="KAL3068587.1"/>
    </source>
</evidence>
<evidence type="ECO:0000256" key="5">
    <source>
        <dbReference type="ARBA" id="ARBA00022679"/>
    </source>
</evidence>
<dbReference type="PROSITE" id="PS50001">
    <property type="entry name" value="SH2"/>
    <property type="match status" value="1"/>
</dbReference>
<keyword evidence="6 15" id="KW-0547">Nucleotide-binding</keyword>
<dbReference type="GO" id="GO:0004715">
    <property type="term" value="F:non-membrane spanning protein tyrosine kinase activity"/>
    <property type="evidence" value="ECO:0007669"/>
    <property type="project" value="UniProtKB-EC"/>
</dbReference>
<dbReference type="Pfam" id="PF07714">
    <property type="entry name" value="PK_Tyr_Ser-Thr"/>
    <property type="match status" value="1"/>
</dbReference>
<dbReference type="GO" id="GO:0005886">
    <property type="term" value="C:plasma membrane"/>
    <property type="evidence" value="ECO:0007669"/>
    <property type="project" value="UniProtKB-SubCell"/>
</dbReference>
<evidence type="ECO:0000256" key="16">
    <source>
        <dbReference type="RuleBase" id="RU362096"/>
    </source>
</evidence>
<gene>
    <name evidence="19" type="ORF">niasHT_030878</name>
</gene>
<keyword evidence="10" id="KW-0472">Membrane</keyword>
<evidence type="ECO:0000256" key="8">
    <source>
        <dbReference type="ARBA" id="ARBA00022840"/>
    </source>
</evidence>
<evidence type="ECO:0000256" key="3">
    <source>
        <dbReference type="ARBA" id="ARBA00022475"/>
    </source>
</evidence>
<comment type="similarity">
    <text evidence="13">Belongs to the protein kinase superfamily. Tyr protein kinase family. Fes/fps subfamily.</text>
</comment>
<evidence type="ECO:0000256" key="12">
    <source>
        <dbReference type="ARBA" id="ARBA00051245"/>
    </source>
</evidence>
<evidence type="ECO:0000256" key="15">
    <source>
        <dbReference type="PROSITE-ProRule" id="PRU10141"/>
    </source>
</evidence>
<evidence type="ECO:0000256" key="9">
    <source>
        <dbReference type="ARBA" id="ARBA00022999"/>
    </source>
</evidence>
<feature type="binding site" evidence="15">
    <location>
        <position position="150"/>
    </location>
    <ligand>
        <name>ATP</name>
        <dbReference type="ChEBI" id="CHEBI:30616"/>
    </ligand>
</feature>
<evidence type="ECO:0000259" key="18">
    <source>
        <dbReference type="PROSITE" id="PS50011"/>
    </source>
</evidence>
<keyword evidence="4" id="KW-0963">Cytoplasm</keyword>
<keyword evidence="9 14" id="KW-0727">SH2 domain</keyword>
<protein>
    <recommendedName>
        <fullName evidence="16">Tyrosine-protein kinase</fullName>
        <ecNumber evidence="16">2.7.10.2</ecNumber>
    </recommendedName>
</protein>
<evidence type="ECO:0000256" key="13">
    <source>
        <dbReference type="ARBA" id="ARBA00061333"/>
    </source>
</evidence>
<dbReference type="Gene3D" id="1.10.510.10">
    <property type="entry name" value="Transferase(Phosphotransferase) domain 1"/>
    <property type="match status" value="1"/>
</dbReference>
<dbReference type="InterPro" id="IPR000719">
    <property type="entry name" value="Prot_kinase_dom"/>
</dbReference>
<dbReference type="InterPro" id="IPR036860">
    <property type="entry name" value="SH2_dom_sf"/>
</dbReference>
<evidence type="ECO:0000256" key="10">
    <source>
        <dbReference type="ARBA" id="ARBA00023136"/>
    </source>
</evidence>
<comment type="catalytic activity">
    <reaction evidence="12 16">
        <text>L-tyrosyl-[protein] + ATP = O-phospho-L-tyrosyl-[protein] + ADP + H(+)</text>
        <dbReference type="Rhea" id="RHEA:10596"/>
        <dbReference type="Rhea" id="RHEA-COMP:10136"/>
        <dbReference type="Rhea" id="RHEA-COMP:20101"/>
        <dbReference type="ChEBI" id="CHEBI:15378"/>
        <dbReference type="ChEBI" id="CHEBI:30616"/>
        <dbReference type="ChEBI" id="CHEBI:46858"/>
        <dbReference type="ChEBI" id="CHEBI:61978"/>
        <dbReference type="ChEBI" id="CHEBI:456216"/>
        <dbReference type="EC" id="2.7.10.2"/>
    </reaction>
</comment>
<reference evidence="19 20" key="1">
    <citation type="submission" date="2024-10" db="EMBL/GenBank/DDBJ databases">
        <authorList>
            <person name="Kim D."/>
        </authorList>
    </citation>
    <scope>NUCLEOTIDE SEQUENCE [LARGE SCALE GENOMIC DNA]</scope>
    <source>
        <strain evidence="19">BH-2024</strain>
    </source>
</reference>
<dbReference type="CDD" id="cd10361">
    <property type="entry name" value="SH2_Fps_family"/>
    <property type="match status" value="1"/>
</dbReference>
<evidence type="ECO:0000256" key="4">
    <source>
        <dbReference type="ARBA" id="ARBA00022490"/>
    </source>
</evidence>
<keyword evidence="7 16" id="KW-0418">Kinase</keyword>
<dbReference type="InterPro" id="IPR017441">
    <property type="entry name" value="Protein_kinase_ATP_BS"/>
</dbReference>
<evidence type="ECO:0000313" key="20">
    <source>
        <dbReference type="Proteomes" id="UP001620626"/>
    </source>
</evidence>
<evidence type="ECO:0000256" key="14">
    <source>
        <dbReference type="PROSITE-ProRule" id="PRU00191"/>
    </source>
</evidence>
<keyword evidence="3" id="KW-1003">Cell membrane</keyword>
<proteinExistence type="inferred from homology"/>
<evidence type="ECO:0000256" key="7">
    <source>
        <dbReference type="ARBA" id="ARBA00022777"/>
    </source>
</evidence>
<dbReference type="InterPro" id="IPR035849">
    <property type="entry name" value="Fes/Fps/Fer_SH2"/>
</dbReference>
<dbReference type="InterPro" id="IPR055491">
    <property type="entry name" value="DUF7063"/>
</dbReference>
<dbReference type="SMART" id="SM00252">
    <property type="entry name" value="SH2"/>
    <property type="match status" value="1"/>
</dbReference>